<evidence type="ECO:0000313" key="3">
    <source>
        <dbReference type="EMBL" id="CAG9803625.1"/>
    </source>
</evidence>
<reference evidence="3" key="2">
    <citation type="submission" date="2022-10" db="EMBL/GenBank/DDBJ databases">
        <authorList>
            <consortium name="ENA_rothamsted_submissions"/>
            <consortium name="culmorum"/>
            <person name="King R."/>
        </authorList>
    </citation>
    <scope>NUCLEOTIDE SEQUENCE</scope>
</reference>
<reference evidence="3" key="1">
    <citation type="submission" date="2022-01" db="EMBL/GenBank/DDBJ databases">
        <authorList>
            <person name="King R."/>
        </authorList>
    </citation>
    <scope>NUCLEOTIDE SEQUENCE</scope>
</reference>
<keyword evidence="2" id="KW-0472">Membrane</keyword>
<dbReference type="EMBL" id="OU895878">
    <property type="protein sequence ID" value="CAG9803625.1"/>
    <property type="molecule type" value="Genomic_DNA"/>
</dbReference>
<feature type="transmembrane region" description="Helical" evidence="2">
    <location>
        <begin position="6"/>
        <end position="26"/>
    </location>
</feature>
<proteinExistence type="predicted"/>
<accession>A0A9N9RV31</accession>
<keyword evidence="4" id="KW-1185">Reference proteome</keyword>
<feature type="transmembrane region" description="Helical" evidence="2">
    <location>
        <begin position="47"/>
        <end position="63"/>
    </location>
</feature>
<evidence type="ECO:0000256" key="1">
    <source>
        <dbReference type="SAM" id="MobiDB-lite"/>
    </source>
</evidence>
<dbReference type="Proteomes" id="UP001153620">
    <property type="component" value="Chromosome 2"/>
</dbReference>
<keyword evidence="2" id="KW-1133">Transmembrane helix</keyword>
<feature type="region of interest" description="Disordered" evidence="1">
    <location>
        <begin position="94"/>
        <end position="114"/>
    </location>
</feature>
<sequence>MKFLNLLYPILIVLMTFGSLLAMPVAKISKDDCRNNKSICNHTSIKMKPIALFTLLIFIVFTIDSCHSQGGGGIAANIGAYITLYKLKEKKRKEAEKNRRPQHYPQQSNYYNSRPEYYGERPNYYGGRPIGGPLICFGFFCN</sequence>
<keyword evidence="2" id="KW-0812">Transmembrane</keyword>
<name>A0A9N9RV31_9DIPT</name>
<evidence type="ECO:0000313" key="4">
    <source>
        <dbReference type="Proteomes" id="UP001153620"/>
    </source>
</evidence>
<gene>
    <name evidence="3" type="ORF">CHIRRI_LOCUS6523</name>
</gene>
<protein>
    <submittedName>
        <fullName evidence="3">Uncharacterized protein</fullName>
    </submittedName>
</protein>
<evidence type="ECO:0000256" key="2">
    <source>
        <dbReference type="SAM" id="Phobius"/>
    </source>
</evidence>
<feature type="transmembrane region" description="Helical" evidence="2">
    <location>
        <begin position="69"/>
        <end position="87"/>
    </location>
</feature>
<dbReference type="AlphaFoldDB" id="A0A9N9RV31"/>
<organism evidence="3 4">
    <name type="scientific">Chironomus riparius</name>
    <dbReference type="NCBI Taxonomy" id="315576"/>
    <lineage>
        <taxon>Eukaryota</taxon>
        <taxon>Metazoa</taxon>
        <taxon>Ecdysozoa</taxon>
        <taxon>Arthropoda</taxon>
        <taxon>Hexapoda</taxon>
        <taxon>Insecta</taxon>
        <taxon>Pterygota</taxon>
        <taxon>Neoptera</taxon>
        <taxon>Endopterygota</taxon>
        <taxon>Diptera</taxon>
        <taxon>Nematocera</taxon>
        <taxon>Chironomoidea</taxon>
        <taxon>Chironomidae</taxon>
        <taxon>Chironominae</taxon>
        <taxon>Chironomus</taxon>
    </lineage>
</organism>